<evidence type="ECO:0000313" key="1">
    <source>
        <dbReference type="EMBL" id="KXT93779.1"/>
    </source>
</evidence>
<proteinExistence type="predicted"/>
<dbReference type="AlphaFoldDB" id="A0A139PU16"/>
<dbReference type="RefSeq" id="WP_061439043.1">
    <property type="nucleotide sequence ID" value="NZ_KQ970286.1"/>
</dbReference>
<gene>
    <name evidence="1" type="ORF">SMIDD26_00731</name>
</gene>
<dbReference type="EMBL" id="LQOD01000138">
    <property type="protein sequence ID" value="KXT93779.1"/>
    <property type="molecule type" value="Genomic_DNA"/>
</dbReference>
<name>A0A139PU16_STRMT</name>
<accession>A0A139PU16</accession>
<protein>
    <submittedName>
        <fullName evidence="1">Phage capsid and scaffold</fullName>
    </submittedName>
</protein>
<comment type="caution">
    <text evidence="1">The sequence shown here is derived from an EMBL/GenBank/DDBJ whole genome shotgun (WGS) entry which is preliminary data.</text>
</comment>
<dbReference type="PATRIC" id="fig|28037.233.peg.825"/>
<sequence>MVIMSNQVRKATDLPTLSNVSDGDVVLVHSGAGLKKVPVSTLKRTFTTPQSAISVATSNSNGIVRPDNQTTEVSNGVMKAKTATSGQVGVVRPDNSTLTVDSSGVLRVNRSALGIPSTSSEVVANKLINQNGNQQMKYWYGSKAQYERVYYKDPNTIYDVYDVEV</sequence>
<dbReference type="OrthoDB" id="2236309at2"/>
<evidence type="ECO:0000313" key="2">
    <source>
        <dbReference type="Proteomes" id="UP000070458"/>
    </source>
</evidence>
<dbReference type="Proteomes" id="UP000070458">
    <property type="component" value="Unassembled WGS sequence"/>
</dbReference>
<organism evidence="1 2">
    <name type="scientific">Streptococcus mitis</name>
    <dbReference type="NCBI Taxonomy" id="28037"/>
    <lineage>
        <taxon>Bacteria</taxon>
        <taxon>Bacillati</taxon>
        <taxon>Bacillota</taxon>
        <taxon>Bacilli</taxon>
        <taxon>Lactobacillales</taxon>
        <taxon>Streptococcaceae</taxon>
        <taxon>Streptococcus</taxon>
        <taxon>Streptococcus mitis group</taxon>
    </lineage>
</organism>
<reference evidence="1 2" key="1">
    <citation type="submission" date="2016-01" db="EMBL/GenBank/DDBJ databases">
        <title>Highly variable Streptococcus oralis are common among viridans streptococci isolated from primates.</title>
        <authorList>
            <person name="Denapaite D."/>
            <person name="Rieger M."/>
            <person name="Koendgen S."/>
            <person name="Brueckner R."/>
            <person name="Ochigava I."/>
            <person name="Kappeler P."/>
            <person name="Maetz-Rensing K."/>
            <person name="Leendertz F."/>
            <person name="Hakenbeck R."/>
        </authorList>
    </citation>
    <scope>NUCLEOTIDE SEQUENCE [LARGE SCALE GENOMIC DNA]</scope>
    <source>
        <strain evidence="1 2">DD26</strain>
    </source>
</reference>